<evidence type="ECO:0000256" key="15">
    <source>
        <dbReference type="PROSITE-ProRule" id="PRU00236"/>
    </source>
</evidence>
<dbReference type="GO" id="GO:0097372">
    <property type="term" value="F:histone H3K18 deacetylase activity, NAD-dependent"/>
    <property type="evidence" value="ECO:0007669"/>
    <property type="project" value="TreeGrafter"/>
</dbReference>
<dbReference type="GO" id="GO:0046872">
    <property type="term" value="F:metal ion binding"/>
    <property type="evidence" value="ECO:0007669"/>
    <property type="project" value="UniProtKB-KW"/>
</dbReference>
<evidence type="ECO:0000256" key="1">
    <source>
        <dbReference type="ARBA" id="ARBA00001947"/>
    </source>
</evidence>
<feature type="domain" description="Deacetylase sirtuin-type" evidence="17">
    <location>
        <begin position="84"/>
        <end position="331"/>
    </location>
</feature>
<dbReference type="EC" id="2.3.1.286" evidence="2"/>
<evidence type="ECO:0000256" key="7">
    <source>
        <dbReference type="ARBA" id="ARBA00023027"/>
    </source>
</evidence>
<dbReference type="GeneID" id="135391492"/>
<feature type="binding site" evidence="15">
    <location>
        <position position="230"/>
    </location>
    <ligand>
        <name>Zn(2+)</name>
        <dbReference type="ChEBI" id="CHEBI:29105"/>
    </ligand>
</feature>
<evidence type="ECO:0000259" key="17">
    <source>
        <dbReference type="PROSITE" id="PS50305"/>
    </source>
</evidence>
<keyword evidence="3" id="KW-0597">Phosphoprotein</keyword>
<dbReference type="GO" id="GO:0000785">
    <property type="term" value="C:chromatin"/>
    <property type="evidence" value="ECO:0007669"/>
    <property type="project" value="TreeGrafter"/>
</dbReference>
<dbReference type="AlphaFoldDB" id="A0A2R5LNY8"/>
<evidence type="ECO:0000256" key="12">
    <source>
        <dbReference type="ARBA" id="ARBA00051105"/>
    </source>
</evidence>
<dbReference type="RefSeq" id="XP_064477826.1">
    <property type="nucleotide sequence ID" value="XM_064621756.1"/>
</dbReference>
<dbReference type="PANTHER" id="PTHR11085:SF1">
    <property type="entry name" value="NAD-DEPENDENT PROTEIN DEACETYLASE SIRTUIN-7"/>
    <property type="match status" value="1"/>
</dbReference>
<feature type="compositionally biased region" description="Basic and acidic residues" evidence="16">
    <location>
        <begin position="417"/>
        <end position="426"/>
    </location>
</feature>
<dbReference type="FunFam" id="3.40.50.1220:FF:000038">
    <property type="entry name" value="NAD-dependent protein deacetylase sirtuin-6 isoform X2"/>
    <property type="match status" value="1"/>
</dbReference>
<dbReference type="GO" id="GO:0140861">
    <property type="term" value="P:DNA repair-dependent chromatin remodeling"/>
    <property type="evidence" value="ECO:0007669"/>
    <property type="project" value="UniProtKB-ARBA"/>
</dbReference>
<feature type="active site" description="Proton acceptor" evidence="15">
    <location>
        <position position="189"/>
    </location>
</feature>
<evidence type="ECO:0000256" key="10">
    <source>
        <dbReference type="ARBA" id="ARBA00043038"/>
    </source>
</evidence>
<feature type="binding site" evidence="15">
    <location>
        <position position="197"/>
    </location>
    <ligand>
        <name>Zn(2+)</name>
        <dbReference type="ChEBI" id="CHEBI:29105"/>
    </ligand>
</feature>
<evidence type="ECO:0000256" key="8">
    <source>
        <dbReference type="ARBA" id="ARBA00038170"/>
    </source>
</evidence>
<reference evidence="18" key="1">
    <citation type="submission" date="2018-03" db="EMBL/GenBank/DDBJ databases">
        <title>The relapsing fever spirochete Borrelia turicatae persists in the highly oxidative environment of its soft-bodied tick vector.</title>
        <authorList>
            <person name="Bourret T.J."/>
            <person name="Boyle W.K."/>
            <person name="Valenzuela J.G."/>
            <person name="Oliveira F."/>
            <person name="Lopez J.E."/>
        </authorList>
    </citation>
    <scope>NUCLEOTIDE SEQUENCE</scope>
    <source>
        <strain evidence="18">Kansas strain/isolate</strain>
        <tissue evidence="18">Salivary glands</tissue>
    </source>
</reference>
<comment type="similarity">
    <text evidence="8">Belongs to the sirtuin family. Class IV subfamily.</text>
</comment>
<dbReference type="GO" id="GO:0010468">
    <property type="term" value="P:regulation of gene expression"/>
    <property type="evidence" value="ECO:0007669"/>
    <property type="project" value="UniProtKB-ARBA"/>
</dbReference>
<dbReference type="InterPro" id="IPR029035">
    <property type="entry name" value="DHS-like_NAD/FAD-binding_dom"/>
</dbReference>
<dbReference type="GO" id="GO:0035861">
    <property type="term" value="C:site of double-strand break"/>
    <property type="evidence" value="ECO:0007669"/>
    <property type="project" value="UniProtKB-ARBA"/>
</dbReference>
<evidence type="ECO:0000256" key="14">
    <source>
        <dbReference type="ARBA" id="ARBA00052763"/>
    </source>
</evidence>
<keyword evidence="5 15" id="KW-0479">Metal-binding</keyword>
<sequence length="464" mass="53870">MADSEPVSRRELRKTADLKRILFKEQEQEKIRHIRKLVNKPPWDRTNEEQAVLENSPELVNILLERSRKRKCNQQRQKETQDPQHIMEDKCKGLAQAIESAKCLIVYTGAGISTAAQIPDYRGPSGVWTLLQKGKVPEVQELSEAQPTFTHMAIAQLYHQGRVKHVVSQNCDGLHIRSGLPRNNLSEVHGNMFLEVCSKCKPLRQYFRLFDVTERTSLHKHRTGRKCHKCSADLIDTIVHFGERGRLRWPLNWQGAEKAANRCDAILCLGSSLKVLRRYRCLWAMDKPAKDRPKLYIVNLQWTPKDDGAAIKINGRCDDVMRRVMELLQVKVPEYNSKQDPLFKLHSPLRPKELKSFSRAPLAILSEEKDLQPMMQCQVKTEFEESIFTDHCYARKNEHDVSLKEERGSLLQSDTEDSMRDVKTELPSEGETTEEDERPTKLKRVKLKGWFGKGYAKWRARRRR</sequence>
<dbReference type="GO" id="GO:0070403">
    <property type="term" value="F:NAD+ binding"/>
    <property type="evidence" value="ECO:0007669"/>
    <property type="project" value="InterPro"/>
</dbReference>
<comment type="catalytic activity">
    <reaction evidence="12">
        <text>N(6)-succinyl-L-lysyl-[protein] + NAD(+) + H2O = 2''-O-succinyl-ADP-D-ribose + nicotinamide + L-lysyl-[protein]</text>
        <dbReference type="Rhea" id="RHEA:47668"/>
        <dbReference type="Rhea" id="RHEA-COMP:9752"/>
        <dbReference type="Rhea" id="RHEA-COMP:11877"/>
        <dbReference type="ChEBI" id="CHEBI:15377"/>
        <dbReference type="ChEBI" id="CHEBI:17154"/>
        <dbReference type="ChEBI" id="CHEBI:29969"/>
        <dbReference type="ChEBI" id="CHEBI:57540"/>
        <dbReference type="ChEBI" id="CHEBI:87830"/>
        <dbReference type="ChEBI" id="CHEBI:87832"/>
    </reaction>
    <physiologicalReaction direction="left-to-right" evidence="12">
        <dbReference type="Rhea" id="RHEA:47669"/>
    </physiologicalReaction>
</comment>
<protein>
    <recommendedName>
        <fullName evidence="2">protein acetyllysine N-acetyltransferase</fullName>
        <ecNumber evidence="2">2.3.1.286</ecNumber>
    </recommendedName>
    <alternativeName>
        <fullName evidence="10">Regulatory protein SIR2 homolog 7</fullName>
    </alternativeName>
    <alternativeName>
        <fullName evidence="9">SIR2-like protein 7</fullName>
    </alternativeName>
</protein>
<evidence type="ECO:0000256" key="2">
    <source>
        <dbReference type="ARBA" id="ARBA00012928"/>
    </source>
</evidence>
<dbReference type="PROSITE" id="PS50305">
    <property type="entry name" value="SIRTUIN"/>
    <property type="match status" value="1"/>
</dbReference>
<dbReference type="Pfam" id="PF02146">
    <property type="entry name" value="SIR2"/>
    <property type="match status" value="1"/>
</dbReference>
<dbReference type="KEGG" id="oti:135391492"/>
<comment type="catalytic activity">
    <reaction evidence="13">
        <text>N(6)-propanoyl-L-lysyl-[protein] + NAD(+) + H2O = 3''-O-propanoyl-ADP-D-ribose + nicotinamide + L-lysyl-[protein]</text>
        <dbReference type="Rhea" id="RHEA:23500"/>
        <dbReference type="Rhea" id="RHEA-COMP:9752"/>
        <dbReference type="Rhea" id="RHEA-COMP:13758"/>
        <dbReference type="ChEBI" id="CHEBI:15377"/>
        <dbReference type="ChEBI" id="CHEBI:17154"/>
        <dbReference type="ChEBI" id="CHEBI:29969"/>
        <dbReference type="ChEBI" id="CHEBI:57540"/>
        <dbReference type="ChEBI" id="CHEBI:138019"/>
        <dbReference type="ChEBI" id="CHEBI:145015"/>
    </reaction>
    <physiologicalReaction direction="left-to-right" evidence="13">
        <dbReference type="Rhea" id="RHEA:23501"/>
    </physiologicalReaction>
</comment>
<dbReference type="Gene3D" id="2.20.28.200">
    <property type="match status" value="1"/>
</dbReference>
<feature type="binding site" evidence="15">
    <location>
        <position position="227"/>
    </location>
    <ligand>
        <name>Zn(2+)</name>
        <dbReference type="ChEBI" id="CHEBI:29105"/>
    </ligand>
</feature>
<dbReference type="Gene3D" id="3.40.50.1220">
    <property type="entry name" value="TPP-binding domain"/>
    <property type="match status" value="1"/>
</dbReference>
<keyword evidence="6 15" id="KW-0862">Zinc</keyword>
<dbReference type="CTD" id="51547"/>
<dbReference type="EMBL" id="GGLE01006891">
    <property type="protein sequence ID" value="MBY11017.1"/>
    <property type="molecule type" value="Transcribed_RNA"/>
</dbReference>
<dbReference type="SUPFAM" id="SSF52467">
    <property type="entry name" value="DHS-like NAD/FAD-binding domain"/>
    <property type="match status" value="1"/>
</dbReference>
<name>A0A2R5LNY8_9ACAR</name>
<evidence type="ECO:0000313" key="18">
    <source>
        <dbReference type="EMBL" id="MBY11017.1"/>
    </source>
</evidence>
<keyword evidence="4" id="KW-0808">Transferase</keyword>
<evidence type="ECO:0000256" key="6">
    <source>
        <dbReference type="ARBA" id="ARBA00022833"/>
    </source>
</evidence>
<proteinExistence type="inferred from homology"/>
<evidence type="ECO:0000256" key="3">
    <source>
        <dbReference type="ARBA" id="ARBA00022553"/>
    </source>
</evidence>
<dbReference type="InterPro" id="IPR003000">
    <property type="entry name" value="Sirtuin"/>
</dbReference>
<evidence type="ECO:0000256" key="13">
    <source>
        <dbReference type="ARBA" id="ARBA00051399"/>
    </source>
</evidence>
<organism evidence="18">
    <name type="scientific">Ornithodoros turicata</name>
    <dbReference type="NCBI Taxonomy" id="34597"/>
    <lineage>
        <taxon>Eukaryota</taxon>
        <taxon>Metazoa</taxon>
        <taxon>Ecdysozoa</taxon>
        <taxon>Arthropoda</taxon>
        <taxon>Chelicerata</taxon>
        <taxon>Arachnida</taxon>
        <taxon>Acari</taxon>
        <taxon>Parasitiformes</taxon>
        <taxon>Ixodida</taxon>
        <taxon>Ixodoidea</taxon>
        <taxon>Argasidae</taxon>
        <taxon>Ornithodorinae</taxon>
        <taxon>Ornithodoros</taxon>
    </lineage>
</organism>
<comment type="catalytic activity">
    <reaction evidence="14">
        <text>N(6)-glutaryl-L-lysyl-[protein] + NAD(+) + H2O = 2''-O-glutaryl-ADP-D-ribose + nicotinamide + L-lysyl-[protein]</text>
        <dbReference type="Rhea" id="RHEA:47664"/>
        <dbReference type="Rhea" id="RHEA-COMP:9752"/>
        <dbReference type="Rhea" id="RHEA-COMP:11875"/>
        <dbReference type="ChEBI" id="CHEBI:15377"/>
        <dbReference type="ChEBI" id="CHEBI:17154"/>
        <dbReference type="ChEBI" id="CHEBI:29969"/>
        <dbReference type="ChEBI" id="CHEBI:57540"/>
        <dbReference type="ChEBI" id="CHEBI:87828"/>
        <dbReference type="ChEBI" id="CHEBI:87829"/>
    </reaction>
    <physiologicalReaction direction="left-to-right" evidence="14">
        <dbReference type="Rhea" id="RHEA:47665"/>
    </physiologicalReaction>
</comment>
<feature type="binding site" evidence="15">
    <location>
        <position position="200"/>
    </location>
    <ligand>
        <name>Zn(2+)</name>
        <dbReference type="ChEBI" id="CHEBI:29105"/>
    </ligand>
</feature>
<evidence type="ECO:0000256" key="11">
    <source>
        <dbReference type="ARBA" id="ARBA00050237"/>
    </source>
</evidence>
<dbReference type="InterPro" id="IPR050134">
    <property type="entry name" value="NAD-dep_sirtuin_deacylases"/>
</dbReference>
<dbReference type="GO" id="GO:0005634">
    <property type="term" value="C:nucleus"/>
    <property type="evidence" value="ECO:0007669"/>
    <property type="project" value="TreeGrafter"/>
</dbReference>
<evidence type="ECO:0000256" key="16">
    <source>
        <dbReference type="SAM" id="MobiDB-lite"/>
    </source>
</evidence>
<evidence type="ECO:0000256" key="5">
    <source>
        <dbReference type="ARBA" id="ARBA00022723"/>
    </source>
</evidence>
<accession>A0A2R5LNY8</accession>
<evidence type="ECO:0000256" key="9">
    <source>
        <dbReference type="ARBA" id="ARBA00041832"/>
    </source>
</evidence>
<comment type="cofactor">
    <cofactor evidence="1">
        <name>Zn(2+)</name>
        <dbReference type="ChEBI" id="CHEBI:29105"/>
    </cofactor>
</comment>
<dbReference type="FunFam" id="2.20.28.200:FF:000002">
    <property type="entry name" value="NAD-dependent deacetylase sirtuin-7"/>
    <property type="match status" value="1"/>
</dbReference>
<evidence type="ECO:0000256" key="4">
    <source>
        <dbReference type="ARBA" id="ARBA00022679"/>
    </source>
</evidence>
<dbReference type="InterPro" id="IPR026590">
    <property type="entry name" value="Ssirtuin_cat_dom"/>
</dbReference>
<keyword evidence="7" id="KW-0520">NAD</keyword>
<comment type="catalytic activity">
    <reaction evidence="11">
        <text>N(6)-decanoyl-L-lysyl-[protein] + NAD(+) + H2O = 2''-O-decanoyl-ADP-D-ribose + nicotinamide + L-lysyl-[protein]</text>
        <dbReference type="Rhea" id="RHEA:70631"/>
        <dbReference type="Rhea" id="RHEA-COMP:9752"/>
        <dbReference type="Rhea" id="RHEA-COMP:17932"/>
        <dbReference type="ChEBI" id="CHEBI:15377"/>
        <dbReference type="ChEBI" id="CHEBI:17154"/>
        <dbReference type="ChEBI" id="CHEBI:29969"/>
        <dbReference type="ChEBI" id="CHEBI:57540"/>
        <dbReference type="ChEBI" id="CHEBI:143222"/>
        <dbReference type="ChEBI" id="CHEBI:189688"/>
    </reaction>
    <physiologicalReaction direction="left-to-right" evidence="11">
        <dbReference type="Rhea" id="RHEA:70632"/>
    </physiologicalReaction>
</comment>
<feature type="region of interest" description="Disordered" evidence="16">
    <location>
        <begin position="403"/>
        <end position="441"/>
    </location>
</feature>
<dbReference type="PANTHER" id="PTHR11085">
    <property type="entry name" value="NAD-DEPENDENT PROTEIN DEACYLASE SIRTUIN-5, MITOCHONDRIAL-RELATED"/>
    <property type="match status" value="1"/>
</dbReference>